<evidence type="ECO:0000313" key="3">
    <source>
        <dbReference type="EMBL" id="MCP2175830.1"/>
    </source>
</evidence>
<keyword evidence="1" id="KW-0378">Hydrolase</keyword>
<name>A0ABT1HFS6_9NOCA</name>
<dbReference type="Gene3D" id="3.40.50.1820">
    <property type="entry name" value="alpha/beta hydrolase"/>
    <property type="match status" value="1"/>
</dbReference>
<dbReference type="SUPFAM" id="SSF53474">
    <property type="entry name" value="alpha/beta-Hydrolases"/>
    <property type="match status" value="1"/>
</dbReference>
<dbReference type="Pfam" id="PF00561">
    <property type="entry name" value="Abhydrolase_1"/>
    <property type="match status" value="1"/>
</dbReference>
<proteinExistence type="predicted"/>
<dbReference type="Proteomes" id="UP001206895">
    <property type="component" value="Unassembled WGS sequence"/>
</dbReference>
<keyword evidence="4" id="KW-1185">Reference proteome</keyword>
<evidence type="ECO:0000313" key="4">
    <source>
        <dbReference type="Proteomes" id="UP001206895"/>
    </source>
</evidence>
<dbReference type="EMBL" id="JAMTCJ010000002">
    <property type="protein sequence ID" value="MCP2175830.1"/>
    <property type="molecule type" value="Genomic_DNA"/>
</dbReference>
<dbReference type="PANTHER" id="PTHR43798:SF31">
    <property type="entry name" value="AB HYDROLASE SUPERFAMILY PROTEIN YCLE"/>
    <property type="match status" value="1"/>
</dbReference>
<protein>
    <submittedName>
        <fullName evidence="3">Pimeloyl-ACP methyl ester carboxylesterase</fullName>
    </submittedName>
</protein>
<evidence type="ECO:0000256" key="1">
    <source>
        <dbReference type="ARBA" id="ARBA00022801"/>
    </source>
</evidence>
<feature type="domain" description="AB hydrolase-1" evidence="2">
    <location>
        <begin position="54"/>
        <end position="156"/>
    </location>
</feature>
<evidence type="ECO:0000259" key="2">
    <source>
        <dbReference type="Pfam" id="PF00561"/>
    </source>
</evidence>
<dbReference type="InterPro" id="IPR050266">
    <property type="entry name" value="AB_hydrolase_sf"/>
</dbReference>
<sequence length="294" mass="31380">MRLSAESCQRRYARDADDGKSGVLATVVHCVVVDRATNPADNVSVSYRTVGDGPPMVMLHATALSQAMWRAFGYVAALRDSHRLLLIDFRGHGRSDKPHSSSAYAMDLLVGDVLAVLDEEGIDRADVFGYSLGSRVALSMATSAPDRVRRLVLGGTSSRVQAGAFDALFFPGCAAVLADDGMDAFIARWEEQRGTPVDPATRMAFSVNDATALAAYMRELDRDPGVPDAALAALPHPTLAFVGADDDTRLADTEHVVETIPDARMLIVPGRDHASTPAASEEILAEVAPFLSVN</sequence>
<dbReference type="InterPro" id="IPR000073">
    <property type="entry name" value="AB_hydrolase_1"/>
</dbReference>
<accession>A0ABT1HFS6</accession>
<dbReference type="InterPro" id="IPR029058">
    <property type="entry name" value="AB_hydrolase_fold"/>
</dbReference>
<comment type="caution">
    <text evidence="3">The sequence shown here is derived from an EMBL/GenBank/DDBJ whole genome shotgun (WGS) entry which is preliminary data.</text>
</comment>
<gene>
    <name evidence="3" type="ORF">LX13_001649</name>
</gene>
<reference evidence="3 4" key="1">
    <citation type="submission" date="2022-06" db="EMBL/GenBank/DDBJ databases">
        <title>Genomic Encyclopedia of Archaeal and Bacterial Type Strains, Phase II (KMG-II): from individual species to whole genera.</title>
        <authorList>
            <person name="Goeker M."/>
        </authorList>
    </citation>
    <scope>NUCLEOTIDE SEQUENCE [LARGE SCALE GENOMIC DNA]</scope>
    <source>
        <strain evidence="3 4">DSM 44693</strain>
    </source>
</reference>
<dbReference type="PRINTS" id="PR00111">
    <property type="entry name" value="ABHYDROLASE"/>
</dbReference>
<organism evidence="3 4">
    <name type="scientific">Williamsia maris</name>
    <dbReference type="NCBI Taxonomy" id="72806"/>
    <lineage>
        <taxon>Bacteria</taxon>
        <taxon>Bacillati</taxon>
        <taxon>Actinomycetota</taxon>
        <taxon>Actinomycetes</taxon>
        <taxon>Mycobacteriales</taxon>
        <taxon>Nocardiaceae</taxon>
        <taxon>Williamsia</taxon>
    </lineage>
</organism>
<dbReference type="PANTHER" id="PTHR43798">
    <property type="entry name" value="MONOACYLGLYCEROL LIPASE"/>
    <property type="match status" value="1"/>
</dbReference>